<name>A0AAV4LMJ9_BABCB</name>
<proteinExistence type="predicted"/>
<dbReference type="Pfam" id="PF11362">
    <property type="entry name" value="DUF3161"/>
    <property type="match status" value="1"/>
</dbReference>
<keyword evidence="2" id="KW-1185">Reference proteome</keyword>
<reference evidence="1 2" key="1">
    <citation type="submission" date="2021-06" db="EMBL/GenBank/DDBJ databases">
        <title>Genome sequence of Babesia caballi.</title>
        <authorList>
            <person name="Yamagishi J."/>
            <person name="Kidaka T."/>
            <person name="Ochi A."/>
        </authorList>
    </citation>
    <scope>NUCLEOTIDE SEQUENCE [LARGE SCALE GENOMIC DNA]</scope>
    <source>
        <strain evidence="1">USDA-D6B2</strain>
    </source>
</reference>
<dbReference type="GeneID" id="94192539"/>
<evidence type="ECO:0000313" key="1">
    <source>
        <dbReference type="EMBL" id="GIX61056.1"/>
    </source>
</evidence>
<accession>A0AAV4LMJ9</accession>
<comment type="caution">
    <text evidence="1">The sequence shown here is derived from an EMBL/GenBank/DDBJ whole genome shotgun (WGS) entry which is preliminary data.</text>
</comment>
<dbReference type="RefSeq" id="XP_067713127.1">
    <property type="nucleotide sequence ID" value="XM_067857026.1"/>
</dbReference>
<organism evidence="1 2">
    <name type="scientific">Babesia caballi</name>
    <dbReference type="NCBI Taxonomy" id="5871"/>
    <lineage>
        <taxon>Eukaryota</taxon>
        <taxon>Sar</taxon>
        <taxon>Alveolata</taxon>
        <taxon>Apicomplexa</taxon>
        <taxon>Aconoidasida</taxon>
        <taxon>Piroplasmida</taxon>
        <taxon>Babesiidae</taxon>
        <taxon>Babesia</taxon>
    </lineage>
</organism>
<evidence type="ECO:0008006" key="3">
    <source>
        <dbReference type="Google" id="ProtNLM"/>
    </source>
</evidence>
<sequence>MADSWRRQPHSVEEALVFVRDKVNPELIMMTRVMQFADMGNDLELVEKKLVAEMAPTYGTEVFQLHSRCADLKRQVDKMILSLAELYEARSQMVTVIENQLKQSASLKNMEAMLEPQIRVDEDTQLMELLGAHYRALWNGTELDMEEPVEVEQKRPLTPLTLIGSLDVTPTKVETPTPEVAFKPVSGTQERVDAVQVSQKQFDDIPTLVKRRAKLEQVNELYKFLFNKAVDRKRCLPMKFKEISQAGIQVFGQTGKAEAVHIDRTPRVVQAGRAEVPENRGN</sequence>
<dbReference type="EMBL" id="BPLF01000001">
    <property type="protein sequence ID" value="GIX61056.1"/>
    <property type="molecule type" value="Genomic_DNA"/>
</dbReference>
<gene>
    <name evidence="1" type="ORF">BcabD6B2_04910</name>
</gene>
<protein>
    <recommendedName>
        <fullName evidence="3">Protein FAM33A</fullName>
    </recommendedName>
</protein>
<evidence type="ECO:0000313" key="2">
    <source>
        <dbReference type="Proteomes" id="UP001497744"/>
    </source>
</evidence>
<dbReference type="AlphaFoldDB" id="A0AAV4LMJ9"/>
<dbReference type="Proteomes" id="UP001497744">
    <property type="component" value="Unassembled WGS sequence"/>
</dbReference>